<comment type="caution">
    <text evidence="3">The sequence shown here is derived from an EMBL/GenBank/DDBJ whole genome shotgun (WGS) entry which is preliminary data.</text>
</comment>
<evidence type="ECO:0000256" key="1">
    <source>
        <dbReference type="ARBA" id="ARBA00006484"/>
    </source>
</evidence>
<reference evidence="3 4" key="1">
    <citation type="journal article" date="2023" name="G3 (Bethesda)">
        <title>A chromosome-level genome assembly of Zasmidium syzygii isolated from banana leaves.</title>
        <authorList>
            <person name="van Westerhoven A.C."/>
            <person name="Mehrabi R."/>
            <person name="Talebi R."/>
            <person name="Steentjes M.B.F."/>
            <person name="Corcolon B."/>
            <person name="Chong P.A."/>
            <person name="Kema G.H.J."/>
            <person name="Seidl M.F."/>
        </authorList>
    </citation>
    <scope>NUCLEOTIDE SEQUENCE [LARGE SCALE GENOMIC DNA]</scope>
    <source>
        <strain evidence="3 4">P124</strain>
    </source>
</reference>
<accession>A0ABR0E9H5</accession>
<keyword evidence="4" id="KW-1185">Reference proteome</keyword>
<dbReference type="InterPro" id="IPR036291">
    <property type="entry name" value="NAD(P)-bd_dom_sf"/>
</dbReference>
<protein>
    <submittedName>
        <fullName evidence="3">Uncharacterized protein</fullName>
    </submittedName>
</protein>
<keyword evidence="2" id="KW-0560">Oxidoreductase</keyword>
<gene>
    <name evidence="3" type="ORF">PRZ48_010545</name>
</gene>
<organism evidence="3 4">
    <name type="scientific">Zasmidium cellare</name>
    <name type="common">Wine cellar mold</name>
    <name type="synonym">Racodium cellare</name>
    <dbReference type="NCBI Taxonomy" id="395010"/>
    <lineage>
        <taxon>Eukaryota</taxon>
        <taxon>Fungi</taxon>
        <taxon>Dikarya</taxon>
        <taxon>Ascomycota</taxon>
        <taxon>Pezizomycotina</taxon>
        <taxon>Dothideomycetes</taxon>
        <taxon>Dothideomycetidae</taxon>
        <taxon>Mycosphaerellales</taxon>
        <taxon>Mycosphaerellaceae</taxon>
        <taxon>Zasmidium</taxon>
    </lineage>
</organism>
<dbReference type="SUPFAM" id="SSF51735">
    <property type="entry name" value="NAD(P)-binding Rossmann-fold domains"/>
    <property type="match status" value="1"/>
</dbReference>
<sequence>MPVATAARKGTDSKTDKGYLSLKADLNKPESVPAVFEAVEKEFGTAPSVIIYNAAALTPPPDKDSALSIPVGAFADNLNVNVVSSYAAAQEATKGWSTLPAGSSKLFIYTGNAQNQMVIPMPMMLNLGVGKAASAHWVGFADTVYKAQGYRFIYADERNADGKMKGMELDAPAHGEFYTQLAKSAEGIPWEATFVKGQGYVSFK</sequence>
<comment type="similarity">
    <text evidence="1">Belongs to the short-chain dehydrogenases/reductases (SDR) family.</text>
</comment>
<evidence type="ECO:0000256" key="2">
    <source>
        <dbReference type="ARBA" id="ARBA00023002"/>
    </source>
</evidence>
<proteinExistence type="inferred from homology"/>
<dbReference type="Gene3D" id="3.40.50.720">
    <property type="entry name" value="NAD(P)-binding Rossmann-like Domain"/>
    <property type="match status" value="1"/>
</dbReference>
<dbReference type="Proteomes" id="UP001305779">
    <property type="component" value="Unassembled WGS sequence"/>
</dbReference>
<dbReference type="PANTHER" id="PTHR43669">
    <property type="entry name" value="5-KETO-D-GLUCONATE 5-REDUCTASE"/>
    <property type="match status" value="1"/>
</dbReference>
<dbReference type="EMBL" id="JAXOVC010000008">
    <property type="protein sequence ID" value="KAK4497890.1"/>
    <property type="molecule type" value="Genomic_DNA"/>
</dbReference>
<dbReference type="PANTHER" id="PTHR43669:SF4">
    <property type="entry name" value="SHORT-CHAIN DEHYDROGENASE"/>
    <property type="match status" value="1"/>
</dbReference>
<evidence type="ECO:0000313" key="4">
    <source>
        <dbReference type="Proteomes" id="UP001305779"/>
    </source>
</evidence>
<name>A0ABR0E9H5_ZASCE</name>
<evidence type="ECO:0000313" key="3">
    <source>
        <dbReference type="EMBL" id="KAK4497890.1"/>
    </source>
</evidence>